<evidence type="ECO:0000256" key="1">
    <source>
        <dbReference type="SAM" id="SignalP"/>
    </source>
</evidence>
<dbReference type="Gene3D" id="3.40.50.1240">
    <property type="entry name" value="Phosphoglycerate mutase-like"/>
    <property type="match status" value="1"/>
</dbReference>
<dbReference type="RefSeq" id="WP_129016885.1">
    <property type="nucleotide sequence ID" value="NZ_SDDZ01000003.1"/>
</dbReference>
<proteinExistence type="predicted"/>
<organism evidence="2 3">
    <name type="scientific">Gelidibacter gilvus</name>
    <dbReference type="NCBI Taxonomy" id="59602"/>
    <lineage>
        <taxon>Bacteria</taxon>
        <taxon>Pseudomonadati</taxon>
        <taxon>Bacteroidota</taxon>
        <taxon>Flavobacteriia</taxon>
        <taxon>Flavobacteriales</taxon>
        <taxon>Flavobacteriaceae</taxon>
        <taxon>Gelidibacter</taxon>
    </lineage>
</organism>
<dbReference type="AlphaFoldDB" id="A0A4Q0XHL6"/>
<comment type="caution">
    <text evidence="2">The sequence shown here is derived from an EMBL/GenBank/DDBJ whole genome shotgun (WGS) entry which is preliminary data.</text>
</comment>
<evidence type="ECO:0000313" key="2">
    <source>
        <dbReference type="EMBL" id="RXJ50770.1"/>
    </source>
</evidence>
<dbReference type="InterPro" id="IPR013078">
    <property type="entry name" value="His_Pase_superF_clade-1"/>
</dbReference>
<gene>
    <name evidence="2" type="ORF">ESZ48_08445</name>
</gene>
<dbReference type="OrthoDB" id="3296006at2"/>
<name>A0A4Q0XHL6_9FLAO</name>
<keyword evidence="3" id="KW-1185">Reference proteome</keyword>
<dbReference type="InterPro" id="IPR029033">
    <property type="entry name" value="His_PPase_superfam"/>
</dbReference>
<dbReference type="Pfam" id="PF00300">
    <property type="entry name" value="His_Phos_1"/>
    <property type="match status" value="1"/>
</dbReference>
<dbReference type="CDD" id="cd07067">
    <property type="entry name" value="HP_PGM_like"/>
    <property type="match status" value="1"/>
</dbReference>
<accession>A0A4Q0XHL6</accession>
<keyword evidence="1" id="KW-0732">Signal</keyword>
<sequence>MIRYLIIICITLFSISAFAQEDKLSETTTYYFIRHAEKDRSNPSEKDASLTIEGQQRAQNWSIIFQHVPFDAVYSTDFNRTKETGQPTAAINRLEIITYNVSAAYDDAFKKATRGKTVLVVGHSNTIPDFVNAVIGQEKYNDIEDSNNGNLYIVTISNGVTSDLLLTIN</sequence>
<dbReference type="EMBL" id="SDDZ01000003">
    <property type="protein sequence ID" value="RXJ50770.1"/>
    <property type="molecule type" value="Genomic_DNA"/>
</dbReference>
<protein>
    <submittedName>
        <fullName evidence="2">Phosphoglycerate mutase</fullName>
    </submittedName>
</protein>
<reference evidence="2 3" key="1">
    <citation type="submission" date="2019-01" db="EMBL/GenBank/DDBJ databases">
        <title>Genome sequence of the Antarctic species Gelidibacter gilvus ACAM 158(T).</title>
        <authorList>
            <person name="Bowman J.P."/>
        </authorList>
    </citation>
    <scope>NUCLEOTIDE SEQUENCE [LARGE SCALE GENOMIC DNA]</scope>
    <source>
        <strain evidence="2 3">IC158</strain>
    </source>
</reference>
<feature type="chain" id="PRO_5020325874" evidence="1">
    <location>
        <begin position="20"/>
        <end position="169"/>
    </location>
</feature>
<dbReference type="Proteomes" id="UP000289792">
    <property type="component" value="Unassembled WGS sequence"/>
</dbReference>
<feature type="signal peptide" evidence="1">
    <location>
        <begin position="1"/>
        <end position="19"/>
    </location>
</feature>
<evidence type="ECO:0000313" key="3">
    <source>
        <dbReference type="Proteomes" id="UP000289792"/>
    </source>
</evidence>
<dbReference type="SUPFAM" id="SSF53254">
    <property type="entry name" value="Phosphoglycerate mutase-like"/>
    <property type="match status" value="1"/>
</dbReference>